<evidence type="ECO:0000256" key="1">
    <source>
        <dbReference type="ARBA" id="ARBA00023172"/>
    </source>
</evidence>
<organism evidence="2 3">
    <name type="scientific">Exocentrus adspersus</name>
    <dbReference type="NCBI Taxonomy" id="1586481"/>
    <lineage>
        <taxon>Eukaryota</taxon>
        <taxon>Metazoa</taxon>
        <taxon>Ecdysozoa</taxon>
        <taxon>Arthropoda</taxon>
        <taxon>Hexapoda</taxon>
        <taxon>Insecta</taxon>
        <taxon>Pterygota</taxon>
        <taxon>Neoptera</taxon>
        <taxon>Endopterygota</taxon>
        <taxon>Coleoptera</taxon>
        <taxon>Polyphaga</taxon>
        <taxon>Cucujiformia</taxon>
        <taxon>Chrysomeloidea</taxon>
        <taxon>Cerambycidae</taxon>
        <taxon>Lamiinae</taxon>
        <taxon>Acanthocinini</taxon>
        <taxon>Exocentrus</taxon>
    </lineage>
</organism>
<dbReference type="InterPro" id="IPR013762">
    <property type="entry name" value="Integrase-like_cat_sf"/>
</dbReference>
<evidence type="ECO:0000313" key="3">
    <source>
        <dbReference type="Proteomes" id="UP001159042"/>
    </source>
</evidence>
<evidence type="ECO:0000313" key="2">
    <source>
        <dbReference type="EMBL" id="KAJ8915593.1"/>
    </source>
</evidence>
<dbReference type="Gene3D" id="1.10.443.10">
    <property type="entry name" value="Intergrase catalytic core"/>
    <property type="match status" value="1"/>
</dbReference>
<accession>A0AAV8VMY9</accession>
<dbReference type="Proteomes" id="UP001159042">
    <property type="component" value="Unassembled WGS sequence"/>
</dbReference>
<reference evidence="2 3" key="1">
    <citation type="journal article" date="2023" name="Insect Mol. Biol.">
        <title>Genome sequencing provides insights into the evolution of gene families encoding plant cell wall-degrading enzymes in longhorned beetles.</title>
        <authorList>
            <person name="Shin N.R."/>
            <person name="Okamura Y."/>
            <person name="Kirsch R."/>
            <person name="Pauchet Y."/>
        </authorList>
    </citation>
    <scope>NUCLEOTIDE SEQUENCE [LARGE SCALE GENOMIC DNA]</scope>
    <source>
        <strain evidence="2">EAD_L_NR</strain>
    </source>
</reference>
<keyword evidence="1" id="KW-0233">DNA recombination</keyword>
<sequence>MKVALIIGISGACRKQELRNIKPSDIQDTGKNLIINIPDSKTKRQRSFVVSEYFYPKVKKYINLRSAVNTAPNLPFFLNYRNGKCTKQSVGINKLGKIPKQIAIIWDYQKQRLIQDGFSTLSSAVAEGYVDNSLNNQTNNSSKISSAIASTSNSTNSINDNFIEATNNVNRTYASTSKTNDIPFVFNNCSVTINNYYNENK</sequence>
<gene>
    <name evidence="2" type="ORF">NQ315_012478</name>
</gene>
<protein>
    <recommendedName>
        <fullName evidence="4">Site-specific DNA endonuclease</fullName>
    </recommendedName>
</protein>
<dbReference type="AlphaFoldDB" id="A0AAV8VMY9"/>
<dbReference type="SUPFAM" id="SSF56349">
    <property type="entry name" value="DNA breaking-rejoining enzymes"/>
    <property type="match status" value="1"/>
</dbReference>
<dbReference type="InterPro" id="IPR011010">
    <property type="entry name" value="DNA_brk_join_enz"/>
</dbReference>
<proteinExistence type="predicted"/>
<name>A0AAV8VMY9_9CUCU</name>
<dbReference type="GO" id="GO:0006310">
    <property type="term" value="P:DNA recombination"/>
    <property type="evidence" value="ECO:0007669"/>
    <property type="project" value="UniProtKB-KW"/>
</dbReference>
<dbReference type="GO" id="GO:0015074">
    <property type="term" value="P:DNA integration"/>
    <property type="evidence" value="ECO:0007669"/>
    <property type="project" value="InterPro"/>
</dbReference>
<dbReference type="EMBL" id="JANEYG010000052">
    <property type="protein sequence ID" value="KAJ8915593.1"/>
    <property type="molecule type" value="Genomic_DNA"/>
</dbReference>
<keyword evidence="3" id="KW-1185">Reference proteome</keyword>
<evidence type="ECO:0008006" key="4">
    <source>
        <dbReference type="Google" id="ProtNLM"/>
    </source>
</evidence>
<comment type="caution">
    <text evidence="2">The sequence shown here is derived from an EMBL/GenBank/DDBJ whole genome shotgun (WGS) entry which is preliminary data.</text>
</comment>
<dbReference type="GO" id="GO:0003677">
    <property type="term" value="F:DNA binding"/>
    <property type="evidence" value="ECO:0007669"/>
    <property type="project" value="InterPro"/>
</dbReference>